<dbReference type="Proteomes" id="UP001140206">
    <property type="component" value="Chromosome 2"/>
</dbReference>
<accession>A0AAV8H182</accession>
<protein>
    <submittedName>
        <fullName evidence="3">Reverse transcriptase</fullName>
    </submittedName>
</protein>
<dbReference type="GO" id="GO:0003964">
    <property type="term" value="F:RNA-directed DNA polymerase activity"/>
    <property type="evidence" value="ECO:0007669"/>
    <property type="project" value="UniProtKB-KW"/>
</dbReference>
<comment type="caution">
    <text evidence="3">The sequence shown here is derived from an EMBL/GenBank/DDBJ whole genome shotgun (WGS) entry which is preliminary data.</text>
</comment>
<keyword evidence="3" id="KW-0808">Transferase</keyword>
<keyword evidence="4" id="KW-1185">Reference proteome</keyword>
<keyword evidence="3" id="KW-0548">Nucleotidyltransferase</keyword>
<evidence type="ECO:0000313" key="3">
    <source>
        <dbReference type="EMBL" id="KAJ4809231.1"/>
    </source>
</evidence>
<sequence length="106" mass="12347">MAFLPGDLDEEIYILQPEGFVDESNPNLVCRLKKGLYDLKQVSRQWYKKFDTFMQEEGFERSGYDHCVYMKGKMGGTFTLLLLYVDDMLTASNDHDEIESLKLDMS</sequence>
<gene>
    <name evidence="3" type="ORF">LUZ62_021797</name>
    <name evidence="2" type="ORF">LUZ62_040946</name>
</gene>
<proteinExistence type="predicted"/>
<feature type="domain" description="Reverse transcriptase Ty1/copia-type" evidence="1">
    <location>
        <begin position="2"/>
        <end position="105"/>
    </location>
</feature>
<name>A0AAV8H182_9POAL</name>
<dbReference type="EMBL" id="JAMFTS010000001">
    <property type="protein sequence ID" value="KAJ4809231.1"/>
    <property type="molecule type" value="Genomic_DNA"/>
</dbReference>
<dbReference type="EMBL" id="JAMFTS010000002">
    <property type="protein sequence ID" value="KAJ4789700.1"/>
    <property type="molecule type" value="Genomic_DNA"/>
</dbReference>
<dbReference type="Pfam" id="PF07727">
    <property type="entry name" value="RVT_2"/>
    <property type="match status" value="1"/>
</dbReference>
<evidence type="ECO:0000259" key="1">
    <source>
        <dbReference type="Pfam" id="PF07727"/>
    </source>
</evidence>
<dbReference type="AlphaFoldDB" id="A0AAV8H182"/>
<keyword evidence="3" id="KW-0695">RNA-directed DNA polymerase</keyword>
<dbReference type="InterPro" id="IPR013103">
    <property type="entry name" value="RVT_2"/>
</dbReference>
<reference evidence="3" key="1">
    <citation type="submission" date="2022-08" db="EMBL/GenBank/DDBJ databases">
        <authorList>
            <person name="Marques A."/>
        </authorList>
    </citation>
    <scope>NUCLEOTIDE SEQUENCE</scope>
    <source>
        <strain evidence="3">RhyPub2mFocal</strain>
        <tissue evidence="3">Leaves</tissue>
    </source>
</reference>
<evidence type="ECO:0000313" key="2">
    <source>
        <dbReference type="EMBL" id="KAJ4789700.1"/>
    </source>
</evidence>
<dbReference type="Proteomes" id="UP001140206">
    <property type="component" value="Chromosome 1"/>
</dbReference>
<organism evidence="3 4">
    <name type="scientific">Rhynchospora pubera</name>
    <dbReference type="NCBI Taxonomy" id="906938"/>
    <lineage>
        <taxon>Eukaryota</taxon>
        <taxon>Viridiplantae</taxon>
        <taxon>Streptophyta</taxon>
        <taxon>Embryophyta</taxon>
        <taxon>Tracheophyta</taxon>
        <taxon>Spermatophyta</taxon>
        <taxon>Magnoliopsida</taxon>
        <taxon>Liliopsida</taxon>
        <taxon>Poales</taxon>
        <taxon>Cyperaceae</taxon>
        <taxon>Cyperoideae</taxon>
        <taxon>Rhynchosporeae</taxon>
        <taxon>Rhynchospora</taxon>
    </lineage>
</organism>
<evidence type="ECO:0000313" key="4">
    <source>
        <dbReference type="Proteomes" id="UP001140206"/>
    </source>
</evidence>